<dbReference type="PANTHER" id="PTHR46809">
    <property type="entry name" value="STROMAL CELL-DERIVED FACTOR 2-LIKE PROTEIN"/>
    <property type="match status" value="1"/>
</dbReference>
<dbReference type="SUPFAM" id="SSF82109">
    <property type="entry name" value="MIR domain"/>
    <property type="match status" value="1"/>
</dbReference>
<dbReference type="InterPro" id="IPR036300">
    <property type="entry name" value="MIR_dom_sf"/>
</dbReference>
<evidence type="ECO:0000313" key="3">
    <source>
        <dbReference type="Proteomes" id="UP000188320"/>
    </source>
</evidence>
<comment type="caution">
    <text evidence="2">The sequence shown here is derived from an EMBL/GenBank/DDBJ whole genome shotgun (WGS) entry which is preliminary data.</text>
</comment>
<gene>
    <name evidence="2" type="ORF">AX774_g1879</name>
</gene>
<keyword evidence="3" id="KW-1185">Reference proteome</keyword>
<dbReference type="EMBL" id="LSSK01000174">
    <property type="protein sequence ID" value="OMH84596.1"/>
    <property type="molecule type" value="Genomic_DNA"/>
</dbReference>
<organism evidence="2 3">
    <name type="scientific">Zancudomyces culisetae</name>
    <name type="common">Gut fungus</name>
    <name type="synonym">Smittium culisetae</name>
    <dbReference type="NCBI Taxonomy" id="1213189"/>
    <lineage>
        <taxon>Eukaryota</taxon>
        <taxon>Fungi</taxon>
        <taxon>Fungi incertae sedis</taxon>
        <taxon>Zoopagomycota</taxon>
        <taxon>Kickxellomycotina</taxon>
        <taxon>Harpellomycetes</taxon>
        <taxon>Harpellales</taxon>
        <taxon>Legeriomycetaceae</taxon>
        <taxon>Zancudomyces</taxon>
    </lineage>
</organism>
<dbReference type="AlphaFoldDB" id="A0A1R1PUC5"/>
<proteinExistence type="predicted"/>
<dbReference type="PANTHER" id="PTHR46809:SF2">
    <property type="entry name" value="GH21273P"/>
    <property type="match status" value="1"/>
</dbReference>
<accession>A0A1R1PUC5</accession>
<evidence type="ECO:0000256" key="1">
    <source>
        <dbReference type="SAM" id="MobiDB-lite"/>
    </source>
</evidence>
<sequence length="106" mass="11835">MPDEDLFLGSGSDHRSPLSENQEVSGVAEHEIGNVWKVECSKKDEFWVRDTPIKLVHKDTGAYLQAIPGKVFGAPIDGNLEVSCSKNPKSSNHEWAVMEGFFFKEQ</sequence>
<dbReference type="Gene3D" id="2.80.10.50">
    <property type="match status" value="1"/>
</dbReference>
<protein>
    <submittedName>
        <fullName evidence="2">Stromal cell-derived factor 2</fullName>
    </submittedName>
</protein>
<dbReference type="Proteomes" id="UP000188320">
    <property type="component" value="Unassembled WGS sequence"/>
</dbReference>
<name>A0A1R1PUC5_ZANCU</name>
<feature type="region of interest" description="Disordered" evidence="1">
    <location>
        <begin position="1"/>
        <end position="24"/>
    </location>
</feature>
<evidence type="ECO:0000313" key="2">
    <source>
        <dbReference type="EMBL" id="OMH84596.1"/>
    </source>
</evidence>
<dbReference type="OrthoDB" id="5588846at2759"/>
<reference evidence="3" key="1">
    <citation type="submission" date="2017-01" db="EMBL/GenBank/DDBJ databases">
        <authorList>
            <person name="Wang Y."/>
            <person name="White M."/>
            <person name="Kvist S."/>
            <person name="Moncalvo J.-M."/>
        </authorList>
    </citation>
    <scope>NUCLEOTIDE SEQUENCE [LARGE SCALE GENOMIC DNA]</scope>
    <source>
        <strain evidence="3">COL-18-3</strain>
    </source>
</reference>